<dbReference type="AlphaFoldDB" id="A0A0F9I4D9"/>
<gene>
    <name evidence="2" type="ORF">LCGC14_1625740</name>
</gene>
<sequence length="234" mass="25156">MPKRKLVMEEYEGSVLIGVMQEDCDPVTKTYQGSLEGALNAVPQLLTEAQEKWAASPKNPAYKAPAAVKAPATPAATAEEPKKVEDLPLLSGTGKAEEEQAEVPTEVPTEVSAEEKTAEQLATPAATEAEPEVPPAESEAAEPAKSGVEEEKTEPGLSERIAQAPAPQPTEPTASTAAKLGEWEYYLEDGRGPFESVQLAMDVLGVDKDTRPMHNRWDRLSTALKGKIQRRPKS</sequence>
<reference evidence="2" key="1">
    <citation type="journal article" date="2015" name="Nature">
        <title>Complex archaea that bridge the gap between prokaryotes and eukaryotes.</title>
        <authorList>
            <person name="Spang A."/>
            <person name="Saw J.H."/>
            <person name="Jorgensen S.L."/>
            <person name="Zaremba-Niedzwiedzka K."/>
            <person name="Martijn J."/>
            <person name="Lind A.E."/>
            <person name="van Eijk R."/>
            <person name="Schleper C."/>
            <person name="Guy L."/>
            <person name="Ettema T.J."/>
        </authorList>
    </citation>
    <scope>NUCLEOTIDE SEQUENCE</scope>
</reference>
<feature type="compositionally biased region" description="Low complexity" evidence="1">
    <location>
        <begin position="135"/>
        <end position="144"/>
    </location>
</feature>
<feature type="region of interest" description="Disordered" evidence="1">
    <location>
        <begin position="62"/>
        <end position="176"/>
    </location>
</feature>
<evidence type="ECO:0000256" key="1">
    <source>
        <dbReference type="SAM" id="MobiDB-lite"/>
    </source>
</evidence>
<comment type="caution">
    <text evidence="2">The sequence shown here is derived from an EMBL/GenBank/DDBJ whole genome shotgun (WGS) entry which is preliminary data.</text>
</comment>
<proteinExistence type="predicted"/>
<dbReference type="EMBL" id="LAZR01013339">
    <property type="protein sequence ID" value="KKM22402.1"/>
    <property type="molecule type" value="Genomic_DNA"/>
</dbReference>
<feature type="compositionally biased region" description="Low complexity" evidence="1">
    <location>
        <begin position="62"/>
        <end position="78"/>
    </location>
</feature>
<feature type="compositionally biased region" description="Low complexity" evidence="1">
    <location>
        <begin position="119"/>
        <end position="128"/>
    </location>
</feature>
<name>A0A0F9I4D9_9ZZZZ</name>
<protein>
    <submittedName>
        <fullName evidence="2">Uncharacterized protein</fullName>
    </submittedName>
</protein>
<organism evidence="2">
    <name type="scientific">marine sediment metagenome</name>
    <dbReference type="NCBI Taxonomy" id="412755"/>
    <lineage>
        <taxon>unclassified sequences</taxon>
        <taxon>metagenomes</taxon>
        <taxon>ecological metagenomes</taxon>
    </lineage>
</organism>
<accession>A0A0F9I4D9</accession>
<evidence type="ECO:0000313" key="2">
    <source>
        <dbReference type="EMBL" id="KKM22402.1"/>
    </source>
</evidence>